<evidence type="ECO:0000313" key="1">
    <source>
        <dbReference type="EMBL" id="RLE50178.1"/>
    </source>
</evidence>
<dbReference type="AlphaFoldDB" id="A0A497EXU6"/>
<proteinExistence type="predicted"/>
<dbReference type="EMBL" id="QMQV01000011">
    <property type="protein sequence ID" value="RLE50178.1"/>
    <property type="molecule type" value="Genomic_DNA"/>
</dbReference>
<dbReference type="Proteomes" id="UP000272051">
    <property type="component" value="Unassembled WGS sequence"/>
</dbReference>
<evidence type="ECO:0000313" key="2">
    <source>
        <dbReference type="EMBL" id="RLE52006.1"/>
    </source>
</evidence>
<evidence type="ECO:0000313" key="3">
    <source>
        <dbReference type="Proteomes" id="UP000272051"/>
    </source>
</evidence>
<comment type="caution">
    <text evidence="2">The sequence shown here is derived from an EMBL/GenBank/DDBJ whole genome shotgun (WGS) entry which is preliminary data.</text>
</comment>
<accession>A0A497EXU6</accession>
<protein>
    <submittedName>
        <fullName evidence="2">Uncharacterized protein</fullName>
    </submittedName>
</protein>
<organism evidence="2 3">
    <name type="scientific">Thermoproteota archaeon</name>
    <dbReference type="NCBI Taxonomy" id="2056631"/>
    <lineage>
        <taxon>Archaea</taxon>
        <taxon>Thermoproteota</taxon>
    </lineage>
</organism>
<gene>
    <name evidence="1" type="ORF">DRJ31_02180</name>
    <name evidence="2" type="ORF">DRJ33_04705</name>
</gene>
<reference evidence="3 4" key="1">
    <citation type="submission" date="2018-06" db="EMBL/GenBank/DDBJ databases">
        <title>Extensive metabolic versatility and redundancy in microbially diverse, dynamic hydrothermal sediments.</title>
        <authorList>
            <person name="Dombrowski N."/>
            <person name="Teske A."/>
            <person name="Baker B.J."/>
        </authorList>
    </citation>
    <scope>NUCLEOTIDE SEQUENCE [LARGE SCALE GENOMIC DNA]</scope>
    <source>
        <strain evidence="2">B34_G17</strain>
        <strain evidence="1">B66_G16</strain>
    </source>
</reference>
<dbReference type="Proteomes" id="UP000278475">
    <property type="component" value="Unassembled WGS sequence"/>
</dbReference>
<name>A0A497EXU6_9CREN</name>
<sequence>MSNVFEFRGKPISTVAEEYVVKCPHGRRVFKTTYCSVTLFVHEDGTPCEPLNALTMPKGGFGHEEGEVNVVEMLSSPSGIAKIIENDELLRKLLEMMFCDDDLVLKVCSCGGVSELLRKFCTFADKHALFKRICEIVDKRGEGLDLAKLLPMLCEVLGQE</sequence>
<evidence type="ECO:0000313" key="4">
    <source>
        <dbReference type="Proteomes" id="UP000278475"/>
    </source>
</evidence>
<dbReference type="EMBL" id="QMQX01000073">
    <property type="protein sequence ID" value="RLE52006.1"/>
    <property type="molecule type" value="Genomic_DNA"/>
</dbReference>